<keyword evidence="2" id="KW-0175">Coiled coil</keyword>
<evidence type="ECO:0000256" key="1">
    <source>
        <dbReference type="ARBA" id="ARBA00023186"/>
    </source>
</evidence>
<evidence type="ECO:0000256" key="2">
    <source>
        <dbReference type="SAM" id="Coils"/>
    </source>
</evidence>
<name>A0ABV7PTV1_9ACTN</name>
<dbReference type="Gene3D" id="2.30.22.10">
    <property type="entry name" value="Head domain of nucleotide exchange factor GrpE"/>
    <property type="match status" value="1"/>
</dbReference>
<keyword evidence="5" id="KW-1185">Reference proteome</keyword>
<protein>
    <submittedName>
        <fullName evidence="4">Nucleotide exchange factor GrpE</fullName>
    </submittedName>
</protein>
<evidence type="ECO:0000313" key="4">
    <source>
        <dbReference type="EMBL" id="MFC3491935.1"/>
    </source>
</evidence>
<dbReference type="InterPro" id="IPR000740">
    <property type="entry name" value="GrpE"/>
</dbReference>
<gene>
    <name evidence="4" type="ORF">ACFO8M_05490</name>
</gene>
<evidence type="ECO:0000313" key="5">
    <source>
        <dbReference type="Proteomes" id="UP001595712"/>
    </source>
</evidence>
<proteinExistence type="predicted"/>
<evidence type="ECO:0000256" key="3">
    <source>
        <dbReference type="SAM" id="MobiDB-lite"/>
    </source>
</evidence>
<dbReference type="SUPFAM" id="SSF51064">
    <property type="entry name" value="Head domain of nucleotide exchange factor GrpE"/>
    <property type="match status" value="1"/>
</dbReference>
<dbReference type="EMBL" id="JBHRWO010000005">
    <property type="protein sequence ID" value="MFC3491935.1"/>
    <property type="molecule type" value="Genomic_DNA"/>
</dbReference>
<feature type="coiled-coil region" evidence="2">
    <location>
        <begin position="40"/>
        <end position="67"/>
    </location>
</feature>
<dbReference type="Proteomes" id="UP001595712">
    <property type="component" value="Unassembled WGS sequence"/>
</dbReference>
<keyword evidence="1" id="KW-0143">Chaperone</keyword>
<sequence>MPKRPTSNRKPLRRKQEEPQPDGGQPRTLRATLAQNLTDNARLRLELERQREATEALAKQLNRLDMDLSRAARTVLEAADALARLHGAEAGDVDAYRDSVRRTIGALARGLEQHSGIEIIGAVGEIADPATHKILESRDHPEFPVGTVLGVAAHGLKYHGEVIQTSTVIVSSGPTSPSGTVEGATE</sequence>
<organism evidence="4 5">
    <name type="scientific">Glycomyces rhizosphaerae</name>
    <dbReference type="NCBI Taxonomy" id="2054422"/>
    <lineage>
        <taxon>Bacteria</taxon>
        <taxon>Bacillati</taxon>
        <taxon>Actinomycetota</taxon>
        <taxon>Actinomycetes</taxon>
        <taxon>Glycomycetales</taxon>
        <taxon>Glycomycetaceae</taxon>
        <taxon>Glycomyces</taxon>
    </lineage>
</organism>
<dbReference type="RefSeq" id="WP_387971635.1">
    <property type="nucleotide sequence ID" value="NZ_JBHRWO010000005.1"/>
</dbReference>
<feature type="region of interest" description="Disordered" evidence="3">
    <location>
        <begin position="1"/>
        <end position="29"/>
    </location>
</feature>
<accession>A0ABV7PTV1</accession>
<feature type="compositionally biased region" description="Basic residues" evidence="3">
    <location>
        <begin position="1"/>
        <end position="13"/>
    </location>
</feature>
<dbReference type="InterPro" id="IPR009012">
    <property type="entry name" value="GrpE_head"/>
</dbReference>
<reference evidence="5" key="1">
    <citation type="journal article" date="2019" name="Int. J. Syst. Evol. Microbiol.">
        <title>The Global Catalogue of Microorganisms (GCM) 10K type strain sequencing project: providing services to taxonomists for standard genome sequencing and annotation.</title>
        <authorList>
            <consortium name="The Broad Institute Genomics Platform"/>
            <consortium name="The Broad Institute Genome Sequencing Center for Infectious Disease"/>
            <person name="Wu L."/>
            <person name="Ma J."/>
        </authorList>
    </citation>
    <scope>NUCLEOTIDE SEQUENCE [LARGE SCALE GENOMIC DNA]</scope>
    <source>
        <strain evidence="5">CGMCC 4.7396</strain>
    </source>
</reference>
<comment type="caution">
    <text evidence="4">The sequence shown here is derived from an EMBL/GenBank/DDBJ whole genome shotgun (WGS) entry which is preliminary data.</text>
</comment>
<dbReference type="Pfam" id="PF01025">
    <property type="entry name" value="GrpE"/>
    <property type="match status" value="1"/>
</dbReference>